<proteinExistence type="predicted"/>
<name>A0A645BSI9_9ZZZZ</name>
<reference evidence="1" key="1">
    <citation type="submission" date="2019-08" db="EMBL/GenBank/DDBJ databases">
        <authorList>
            <person name="Kucharzyk K."/>
            <person name="Murdoch R.W."/>
            <person name="Higgins S."/>
            <person name="Loffler F."/>
        </authorList>
    </citation>
    <scope>NUCLEOTIDE SEQUENCE</scope>
</reference>
<accession>A0A645BSI9</accession>
<protein>
    <submittedName>
        <fullName evidence="1">Uncharacterized protein</fullName>
    </submittedName>
</protein>
<evidence type="ECO:0000313" key="1">
    <source>
        <dbReference type="EMBL" id="MPM67571.1"/>
    </source>
</evidence>
<sequence>MRALRQLVVLGLVEDQMRVGMGRRYPPQAVVIDMPVPVGDVFGEVAAAVVADRQQASFGQRLVSEHEQRPPLAFGHRERQPVLQPERLVVGHVPKVSAGLDGQVDPVALVVQAADRHQPRRTEEVLDLPHVVLEASGGQHDTVQRTDIAQHMVTLDLGACDGPAVGRLDQMAGRRAVPDVDLVVAVHHLLMQNLPQRAVEESLVDEQHIDGLAAGKFRVFRPHFQLAVRHQFPE</sequence>
<dbReference type="AlphaFoldDB" id="A0A645BSI9"/>
<dbReference type="EMBL" id="VSSQ01021765">
    <property type="protein sequence ID" value="MPM67571.1"/>
    <property type="molecule type" value="Genomic_DNA"/>
</dbReference>
<organism evidence="1">
    <name type="scientific">bioreactor metagenome</name>
    <dbReference type="NCBI Taxonomy" id="1076179"/>
    <lineage>
        <taxon>unclassified sequences</taxon>
        <taxon>metagenomes</taxon>
        <taxon>ecological metagenomes</taxon>
    </lineage>
</organism>
<gene>
    <name evidence="1" type="ORF">SDC9_114494</name>
</gene>
<comment type="caution">
    <text evidence="1">The sequence shown here is derived from an EMBL/GenBank/DDBJ whole genome shotgun (WGS) entry which is preliminary data.</text>
</comment>